<proteinExistence type="predicted"/>
<protein>
    <submittedName>
        <fullName evidence="1">Uncharacterized protein</fullName>
    </submittedName>
</protein>
<dbReference type="EMBL" id="LAZR01001684">
    <property type="protein sequence ID" value="KKN40807.1"/>
    <property type="molecule type" value="Genomic_DNA"/>
</dbReference>
<name>A0A0F9QV19_9ZZZZ</name>
<sequence length="66" mass="7791">MNLKPYLVFIGENYYPPGGWQDFKDSFDTREEARHFIEKVVQDGYDWGQIIFTGDSIEELLGMRNL</sequence>
<reference evidence="1" key="1">
    <citation type="journal article" date="2015" name="Nature">
        <title>Complex archaea that bridge the gap between prokaryotes and eukaryotes.</title>
        <authorList>
            <person name="Spang A."/>
            <person name="Saw J.H."/>
            <person name="Jorgensen S.L."/>
            <person name="Zaremba-Niedzwiedzka K."/>
            <person name="Martijn J."/>
            <person name="Lind A.E."/>
            <person name="van Eijk R."/>
            <person name="Schleper C."/>
            <person name="Guy L."/>
            <person name="Ettema T.J."/>
        </authorList>
    </citation>
    <scope>NUCLEOTIDE SEQUENCE</scope>
</reference>
<comment type="caution">
    <text evidence="1">The sequence shown here is derived from an EMBL/GenBank/DDBJ whole genome shotgun (WGS) entry which is preliminary data.</text>
</comment>
<dbReference type="AlphaFoldDB" id="A0A0F9QV19"/>
<evidence type="ECO:0000313" key="1">
    <source>
        <dbReference type="EMBL" id="KKN40807.1"/>
    </source>
</evidence>
<gene>
    <name evidence="1" type="ORF">LCGC14_0729490</name>
</gene>
<accession>A0A0F9QV19</accession>
<organism evidence="1">
    <name type="scientific">marine sediment metagenome</name>
    <dbReference type="NCBI Taxonomy" id="412755"/>
    <lineage>
        <taxon>unclassified sequences</taxon>
        <taxon>metagenomes</taxon>
        <taxon>ecological metagenomes</taxon>
    </lineage>
</organism>